<sequence>MTILSRLGSLFSLRVALDEGVPASYKLRLSLEYGICLIRGALTLGVRQSVLSPLFRGRGVVVRCASRIKVGKGVRLGDFVVLDGLSAQGIVLQDGVKIGEFGRLICSGSLKNLGHGITVGQRVGIGEFCRIGGSGGVSIGDDTIIGQYLSVHPENHEFADKQRLIREQGTVRAPVIVGANCWIGAKVTLLAGSEIGHSSVVAAGSVVNAKFPPYSVIGGVPARLLKSY</sequence>
<keyword evidence="2" id="KW-1185">Reference proteome</keyword>
<dbReference type="GO" id="GO:0016746">
    <property type="term" value="F:acyltransferase activity"/>
    <property type="evidence" value="ECO:0007669"/>
    <property type="project" value="UniProtKB-KW"/>
</dbReference>
<dbReference type="SUPFAM" id="SSF51161">
    <property type="entry name" value="Trimeric LpxA-like enzymes"/>
    <property type="match status" value="1"/>
</dbReference>
<dbReference type="Pfam" id="PF00132">
    <property type="entry name" value="Hexapep"/>
    <property type="match status" value="1"/>
</dbReference>
<name>A0ABQ6T1T8_9GAMM</name>
<dbReference type="EMBL" id="VYKI01000008">
    <property type="protein sequence ID" value="KAA8999578.1"/>
    <property type="molecule type" value="Genomic_DNA"/>
</dbReference>
<proteinExistence type="predicted"/>
<dbReference type="Gene3D" id="2.160.10.10">
    <property type="entry name" value="Hexapeptide repeat proteins"/>
    <property type="match status" value="1"/>
</dbReference>
<evidence type="ECO:0000313" key="1">
    <source>
        <dbReference type="EMBL" id="KAA8999578.1"/>
    </source>
</evidence>
<keyword evidence="1" id="KW-0012">Acyltransferase</keyword>
<dbReference type="InterPro" id="IPR001451">
    <property type="entry name" value="Hexapep"/>
</dbReference>
<dbReference type="PANTHER" id="PTHR23416:SF78">
    <property type="entry name" value="LIPOPOLYSACCHARIDE BIOSYNTHESIS O-ACETYL TRANSFERASE WBBJ-RELATED"/>
    <property type="match status" value="1"/>
</dbReference>
<dbReference type="InterPro" id="IPR011004">
    <property type="entry name" value="Trimer_LpxA-like_sf"/>
</dbReference>
<comment type="caution">
    <text evidence="1">The sequence shown here is derived from an EMBL/GenBank/DDBJ whole genome shotgun (WGS) entry which is preliminary data.</text>
</comment>
<dbReference type="InterPro" id="IPR051159">
    <property type="entry name" value="Hexapeptide_acetyltransf"/>
</dbReference>
<dbReference type="Proteomes" id="UP000326367">
    <property type="component" value="Unassembled WGS sequence"/>
</dbReference>
<organism evidence="1 2">
    <name type="scientific">Stenotrophomonas cyclobalanopsidis</name>
    <dbReference type="NCBI Taxonomy" id="2771362"/>
    <lineage>
        <taxon>Bacteria</taxon>
        <taxon>Pseudomonadati</taxon>
        <taxon>Pseudomonadota</taxon>
        <taxon>Gammaproteobacteria</taxon>
        <taxon>Lysobacterales</taxon>
        <taxon>Lysobacteraceae</taxon>
        <taxon>Stenotrophomonas</taxon>
    </lineage>
</organism>
<keyword evidence="1" id="KW-0808">Transferase</keyword>
<gene>
    <name evidence="1" type="ORF">FJU31_08665</name>
</gene>
<protein>
    <submittedName>
        <fullName evidence="1">Acyltransferase</fullName>
    </submittedName>
</protein>
<dbReference type="PANTHER" id="PTHR23416">
    <property type="entry name" value="SIALIC ACID SYNTHASE-RELATED"/>
    <property type="match status" value="1"/>
</dbReference>
<dbReference type="CDD" id="cd04647">
    <property type="entry name" value="LbH_MAT_like"/>
    <property type="match status" value="1"/>
</dbReference>
<evidence type="ECO:0000313" key="2">
    <source>
        <dbReference type="Proteomes" id="UP000326367"/>
    </source>
</evidence>
<reference evidence="1 2" key="1">
    <citation type="journal article" date="2020" name="Antonie Van Leeuwenhoek">
        <title>Stenotrophomonas cyclobalanopsidis sp. nov., isolated from the leaf spot disease of Cyclobalanopsis patelliformis.</title>
        <authorList>
            <person name="Bian D.R."/>
            <person name="Xue H."/>
            <person name="Piao C.G."/>
            <person name="Li Y."/>
        </authorList>
    </citation>
    <scope>NUCLEOTIDE SEQUENCE [LARGE SCALE GENOMIC DNA]</scope>
    <source>
        <strain evidence="1 2">TPQG1-4</strain>
    </source>
</reference>
<accession>A0ABQ6T1T8</accession>